<dbReference type="PANTHER" id="PTHR45947:SF3">
    <property type="entry name" value="SULFOQUINOVOSYL TRANSFERASE SQD2"/>
    <property type="match status" value="1"/>
</dbReference>
<dbReference type="Pfam" id="PF00534">
    <property type="entry name" value="Glycos_transf_1"/>
    <property type="match status" value="1"/>
</dbReference>
<dbReference type="CDD" id="cd03801">
    <property type="entry name" value="GT4_PimA-like"/>
    <property type="match status" value="1"/>
</dbReference>
<dbReference type="Pfam" id="PF13439">
    <property type="entry name" value="Glyco_transf_4"/>
    <property type="match status" value="1"/>
</dbReference>
<sequence>MVSEAPPPLINRDTQPAGLCILQTCSFFSLGGGIQRHINDLSTSLMAHGHKVIKAGTPGKATAPEDGSLFLPLRFDRVSDHAANGQLGLVTRLYWLARSALTLRRALKDHKVDIIHAHETAPLLTARLASLGMGIPIVMTYHGSSPDRLNAVARACRQQADLAICPSETVMQSLLERQVDPDKARVMLLGVRPNPPADPAAADALRRELLGEDGTHLVLSLSRLDHQKGLDAMIEVARRVRQDLPGLRIVVGGEGVLRGQVEAWAEQAGVSDIIRFPGVISDVATYLAASDLYMLTSRWEALPISIVEAFRAGLPVIATDCGGVRELVDGDVGRLCAVDDLDALSRALRELCTDRAEYDRLSANATARGAEDRFSPAHVHSGFEKLYRQLAGRG</sequence>
<dbReference type="SUPFAM" id="SSF53756">
    <property type="entry name" value="UDP-Glycosyltransferase/glycogen phosphorylase"/>
    <property type="match status" value="1"/>
</dbReference>
<feature type="domain" description="Glycosyltransferase subfamily 4-like N-terminal" evidence="2">
    <location>
        <begin position="32"/>
        <end position="192"/>
    </location>
</feature>
<feature type="domain" description="Glycosyl transferase family 1" evidence="1">
    <location>
        <begin position="206"/>
        <end position="367"/>
    </location>
</feature>
<dbReference type="Gene3D" id="3.40.50.2000">
    <property type="entry name" value="Glycogen Phosphorylase B"/>
    <property type="match status" value="2"/>
</dbReference>
<proteinExistence type="predicted"/>
<dbReference type="RefSeq" id="WP_171331811.1">
    <property type="nucleotide sequence ID" value="NZ_WVRA01000012.1"/>
</dbReference>
<dbReference type="EMBL" id="WVRA01000012">
    <property type="protein sequence ID" value="NOE20690.1"/>
    <property type="molecule type" value="Genomic_DNA"/>
</dbReference>
<reference evidence="3" key="1">
    <citation type="submission" date="2019-12" db="EMBL/GenBank/DDBJ databases">
        <title>Ruegeria JWLKs population differentiation of coral mucus and skeleton niches.</title>
        <authorList>
            <person name="Luo D."/>
        </authorList>
    </citation>
    <scope>NUCLEOTIDE SEQUENCE</scope>
    <source>
        <strain evidence="3">HKCCD6181</strain>
    </source>
</reference>
<dbReference type="InterPro" id="IPR028098">
    <property type="entry name" value="Glyco_trans_4-like_N"/>
</dbReference>
<protein>
    <submittedName>
        <fullName evidence="3">Glycosyltransferase</fullName>
    </submittedName>
</protein>
<evidence type="ECO:0000313" key="4">
    <source>
        <dbReference type="Proteomes" id="UP000597886"/>
    </source>
</evidence>
<dbReference type="InterPro" id="IPR050194">
    <property type="entry name" value="Glycosyltransferase_grp1"/>
</dbReference>
<dbReference type="GO" id="GO:0016757">
    <property type="term" value="F:glycosyltransferase activity"/>
    <property type="evidence" value="ECO:0007669"/>
    <property type="project" value="InterPro"/>
</dbReference>
<dbReference type="Proteomes" id="UP000597886">
    <property type="component" value="Unassembled WGS sequence"/>
</dbReference>
<evidence type="ECO:0000259" key="2">
    <source>
        <dbReference type="Pfam" id="PF13439"/>
    </source>
</evidence>
<dbReference type="InterPro" id="IPR001296">
    <property type="entry name" value="Glyco_trans_1"/>
</dbReference>
<comment type="caution">
    <text evidence="3">The sequence shown here is derived from an EMBL/GenBank/DDBJ whole genome shotgun (WGS) entry which is preliminary data.</text>
</comment>
<dbReference type="PANTHER" id="PTHR45947">
    <property type="entry name" value="SULFOQUINOVOSYL TRANSFERASE SQD2"/>
    <property type="match status" value="1"/>
</dbReference>
<evidence type="ECO:0000259" key="1">
    <source>
        <dbReference type="Pfam" id="PF00534"/>
    </source>
</evidence>
<name>A0AA90YZN8_9RHOB</name>
<evidence type="ECO:0000313" key="3">
    <source>
        <dbReference type="EMBL" id="NOE20690.1"/>
    </source>
</evidence>
<accession>A0AA90YZN8</accession>
<gene>
    <name evidence="3" type="ORF">GS634_21380</name>
</gene>
<organism evidence="3 4">
    <name type="scientific">Ruegeria atlantica</name>
    <dbReference type="NCBI Taxonomy" id="81569"/>
    <lineage>
        <taxon>Bacteria</taxon>
        <taxon>Pseudomonadati</taxon>
        <taxon>Pseudomonadota</taxon>
        <taxon>Alphaproteobacteria</taxon>
        <taxon>Rhodobacterales</taxon>
        <taxon>Roseobacteraceae</taxon>
        <taxon>Ruegeria</taxon>
    </lineage>
</organism>
<dbReference type="AlphaFoldDB" id="A0AA90YZN8"/>